<comment type="catalytic activity">
    <reaction evidence="1">
        <text>Thiol-dependent hydrolysis of ester, thioester, amide, peptide and isopeptide bonds formed by the C-terminal Gly of ubiquitin (a 76-residue protein attached to proteins as an intracellular targeting signal).</text>
        <dbReference type="EC" id="3.4.19.12"/>
    </reaction>
</comment>
<dbReference type="GO" id="GO:0006508">
    <property type="term" value="P:proteolysis"/>
    <property type="evidence" value="ECO:0007669"/>
    <property type="project" value="UniProtKB-KW"/>
</dbReference>
<dbReference type="GO" id="GO:0016579">
    <property type="term" value="P:protein deubiquitination"/>
    <property type="evidence" value="ECO:0007669"/>
    <property type="project" value="InterPro"/>
</dbReference>
<accession>A0A8J4V556</accession>
<evidence type="ECO:0000313" key="3">
    <source>
        <dbReference type="EMBL" id="KAF2071549.1"/>
    </source>
</evidence>
<proteinExistence type="inferred from homology"/>
<dbReference type="InterPro" id="IPR028889">
    <property type="entry name" value="USP"/>
</dbReference>
<dbReference type="PANTHER" id="PTHR24006:SF908">
    <property type="entry name" value="DEUBIQUITINATING APOPTOTIC INHIBITOR, ISOFORM A"/>
    <property type="match status" value="1"/>
</dbReference>
<dbReference type="AlphaFoldDB" id="A0A8J4V556"/>
<dbReference type="InterPro" id="IPR050164">
    <property type="entry name" value="Peptidase_C19"/>
</dbReference>
<evidence type="ECO:0000256" key="1">
    <source>
        <dbReference type="RuleBase" id="RU366025"/>
    </source>
</evidence>
<keyword evidence="1" id="KW-0833">Ubl conjugation pathway</keyword>
<dbReference type="InterPro" id="IPR001394">
    <property type="entry name" value="Peptidase_C19_UCH"/>
</dbReference>
<keyword evidence="1" id="KW-0378">Hydrolase</keyword>
<keyword evidence="1" id="KW-0788">Thiol protease</keyword>
<dbReference type="GO" id="GO:0005829">
    <property type="term" value="C:cytosol"/>
    <property type="evidence" value="ECO:0007669"/>
    <property type="project" value="TreeGrafter"/>
</dbReference>
<keyword evidence="4" id="KW-1185">Reference proteome</keyword>
<dbReference type="PROSITE" id="PS00972">
    <property type="entry name" value="USP_1"/>
    <property type="match status" value="1"/>
</dbReference>
<gene>
    <name evidence="3" type="ORF">CYY_007148</name>
</gene>
<dbReference type="SUPFAM" id="SSF54001">
    <property type="entry name" value="Cysteine proteinases"/>
    <property type="match status" value="1"/>
</dbReference>
<reference evidence="3" key="1">
    <citation type="submission" date="2020-01" db="EMBL/GenBank/DDBJ databases">
        <title>Development of genomics and gene disruption for Polysphondylium violaceum indicates a role for the polyketide synthase stlB in stalk morphogenesis.</title>
        <authorList>
            <person name="Narita B."/>
            <person name="Kawabe Y."/>
            <person name="Kin K."/>
            <person name="Saito T."/>
            <person name="Gibbs R."/>
            <person name="Kuspa A."/>
            <person name="Muzny D."/>
            <person name="Queller D."/>
            <person name="Richards S."/>
            <person name="Strassman J."/>
            <person name="Sucgang R."/>
            <person name="Worley K."/>
            <person name="Schaap P."/>
        </authorList>
    </citation>
    <scope>NUCLEOTIDE SEQUENCE</scope>
    <source>
        <strain evidence="3">QSvi11</strain>
    </source>
</reference>
<organism evidence="3 4">
    <name type="scientific">Polysphondylium violaceum</name>
    <dbReference type="NCBI Taxonomy" id="133409"/>
    <lineage>
        <taxon>Eukaryota</taxon>
        <taxon>Amoebozoa</taxon>
        <taxon>Evosea</taxon>
        <taxon>Eumycetozoa</taxon>
        <taxon>Dictyostelia</taxon>
        <taxon>Dictyosteliales</taxon>
        <taxon>Dictyosteliaceae</taxon>
        <taxon>Polysphondylium</taxon>
    </lineage>
</organism>
<evidence type="ECO:0000259" key="2">
    <source>
        <dbReference type="PROSITE" id="PS50235"/>
    </source>
</evidence>
<dbReference type="PROSITE" id="PS00973">
    <property type="entry name" value="USP_2"/>
    <property type="match status" value="1"/>
</dbReference>
<comment type="similarity">
    <text evidence="1">Belongs to the peptidase C19 family.</text>
</comment>
<dbReference type="EC" id="3.4.19.12" evidence="1"/>
<dbReference type="OrthoDB" id="2420415at2759"/>
<dbReference type="GO" id="GO:0005634">
    <property type="term" value="C:nucleus"/>
    <property type="evidence" value="ECO:0007669"/>
    <property type="project" value="TreeGrafter"/>
</dbReference>
<dbReference type="InterPro" id="IPR038765">
    <property type="entry name" value="Papain-like_cys_pep_sf"/>
</dbReference>
<dbReference type="Pfam" id="PF00443">
    <property type="entry name" value="UCH"/>
    <property type="match status" value="1"/>
</dbReference>
<dbReference type="InterPro" id="IPR049407">
    <property type="entry name" value="Usp38-like_N"/>
</dbReference>
<name>A0A8J4V556_9MYCE</name>
<protein>
    <recommendedName>
        <fullName evidence="1">Ubiquitin carboxyl-terminal hydrolase</fullName>
        <ecNumber evidence="1">3.4.19.12</ecNumber>
    </recommendedName>
</protein>
<dbReference type="GO" id="GO:0004843">
    <property type="term" value="F:cysteine-type deubiquitinase activity"/>
    <property type="evidence" value="ECO:0007669"/>
    <property type="project" value="UniProtKB-UniRule"/>
</dbReference>
<dbReference type="InterPro" id="IPR018200">
    <property type="entry name" value="USP_CS"/>
</dbReference>
<sequence length="930" mass="106586">MTNDNSDGNLIYIFIRDHSSHGSQQHIDNGAQLEDGINDLISMYHHDYHKILGSLIGCLEQLPKEISLSKQSYILVSLIFNTVYHKYKNEQHFNTILGTLFGTDDDTITNLLYKPIVTVNKDIQSFFNIYYIILLARIGNGSGNNHFDINSSIKQFFQFTKTCATLYTKALNVDILFNISNIFTLLYKQEQLENISNNSNNSIVAVFKPISMHLVKQLIQHLSTLSIDFTKSNNSVYVSKYDSILQSFIETIFIFWFSNTSNQLSQQQSIEQGMRFMFTLLIQNSDSSDSANDQPVTSSIANILNISPVEMIPQFMSIINSENIAESQLYNILSKLTLWPLTNVNSKWVLETFNSLIKSKRLKLLASLVNECSKSIIMQMFCLELLSGSFNILERMLLGYQHSPDSFHSVIHIFPIVIEFLSALDKKLAVVPENPDQGTTYYINYATQLLVYKLLNQVTERKDILLLALRSNLKPQRFKTAISETLKGFCRLSWTLMHHHTGYPELYSPLYDKLLAINSESPTEFEMKMNLKNNAWTSLDSIVYDSVRVGRTLQDRSGLLNLGNTCYMNSFLQSLYMTTPLSQYLLYDMDQKVIKRLTETLAATSNQDKSKVEQEFEKGLQKDIMLRPTLLKQLQILFGNMRLSIKESTNPKMFLTTLPIEFQTGQQQDSFEFEQHTTCRKCLNLSIKKETFLELSLSFPPNLIQNGGSGSLELETLIKSYLDTEEMVGDNKYHCDKCQSLQDADKQIKIIDTPDHLIIAINRFYFNRETKSVSKILTPINYPIDDLVFNSSRSGSNNFNRIGNDGNHYKLYAVIMHSGQSIHHGHYFTYARPSASKQNDWCLFNDSMVQLSDTNSFKSISNRFQTDVPYILFYSKSSSSSPNNNPINLLDQQPVTTWIKSIIQKENNNLLSKSKNNNILDQYQIMKPDS</sequence>
<keyword evidence="1" id="KW-0645">Protease</keyword>
<dbReference type="Pfam" id="PF21246">
    <property type="entry name" value="Usp38-like_N"/>
    <property type="match status" value="1"/>
</dbReference>
<evidence type="ECO:0000313" key="4">
    <source>
        <dbReference type="Proteomes" id="UP000695562"/>
    </source>
</evidence>
<dbReference type="PROSITE" id="PS50235">
    <property type="entry name" value="USP_3"/>
    <property type="match status" value="1"/>
</dbReference>
<feature type="domain" description="USP" evidence="2">
    <location>
        <begin position="557"/>
        <end position="877"/>
    </location>
</feature>
<dbReference type="Gene3D" id="3.90.70.10">
    <property type="entry name" value="Cysteine proteinases"/>
    <property type="match status" value="2"/>
</dbReference>
<dbReference type="PANTHER" id="PTHR24006">
    <property type="entry name" value="UBIQUITIN CARBOXYL-TERMINAL HYDROLASE"/>
    <property type="match status" value="1"/>
</dbReference>
<comment type="caution">
    <text evidence="3">The sequence shown here is derived from an EMBL/GenBank/DDBJ whole genome shotgun (WGS) entry which is preliminary data.</text>
</comment>
<dbReference type="Proteomes" id="UP000695562">
    <property type="component" value="Unassembled WGS sequence"/>
</dbReference>
<dbReference type="EMBL" id="AJWJ01000364">
    <property type="protein sequence ID" value="KAF2071549.1"/>
    <property type="molecule type" value="Genomic_DNA"/>
</dbReference>